<accession>A0AAV5JQ20</accession>
<proteinExistence type="predicted"/>
<reference evidence="1 2" key="1">
    <citation type="journal article" date="2021" name="Commun. Biol.">
        <title>The genome of Shorea leprosula (Dipterocarpaceae) highlights the ecological relevance of drought in aseasonal tropical rainforests.</title>
        <authorList>
            <person name="Ng K.K.S."/>
            <person name="Kobayashi M.J."/>
            <person name="Fawcett J.A."/>
            <person name="Hatakeyama M."/>
            <person name="Paape T."/>
            <person name="Ng C.H."/>
            <person name="Ang C.C."/>
            <person name="Tnah L.H."/>
            <person name="Lee C.T."/>
            <person name="Nishiyama T."/>
            <person name="Sese J."/>
            <person name="O'Brien M.J."/>
            <person name="Copetti D."/>
            <person name="Mohd Noor M.I."/>
            <person name="Ong R.C."/>
            <person name="Putra M."/>
            <person name="Sireger I.Z."/>
            <person name="Indrioko S."/>
            <person name="Kosugi Y."/>
            <person name="Izuno A."/>
            <person name="Isagi Y."/>
            <person name="Lee S.L."/>
            <person name="Shimizu K.K."/>
        </authorList>
    </citation>
    <scope>NUCLEOTIDE SEQUENCE [LARGE SCALE GENOMIC DNA]</scope>
    <source>
        <strain evidence="1">214</strain>
    </source>
</reference>
<dbReference type="EMBL" id="BPVZ01000038">
    <property type="protein sequence ID" value="GKV13454.1"/>
    <property type="molecule type" value="Genomic_DNA"/>
</dbReference>
<sequence length="39" mass="4503">MFWVQDRSGFLANPDLTQQTNPAHELIGFQAKPLSFHLF</sequence>
<dbReference type="Proteomes" id="UP001054252">
    <property type="component" value="Unassembled WGS sequence"/>
</dbReference>
<keyword evidence="2" id="KW-1185">Reference proteome</keyword>
<evidence type="ECO:0000313" key="1">
    <source>
        <dbReference type="EMBL" id="GKV13454.1"/>
    </source>
</evidence>
<evidence type="ECO:0000313" key="2">
    <source>
        <dbReference type="Proteomes" id="UP001054252"/>
    </source>
</evidence>
<gene>
    <name evidence="1" type="ORF">SLEP1_g24456</name>
</gene>
<organism evidence="1 2">
    <name type="scientific">Rubroshorea leprosula</name>
    <dbReference type="NCBI Taxonomy" id="152421"/>
    <lineage>
        <taxon>Eukaryota</taxon>
        <taxon>Viridiplantae</taxon>
        <taxon>Streptophyta</taxon>
        <taxon>Embryophyta</taxon>
        <taxon>Tracheophyta</taxon>
        <taxon>Spermatophyta</taxon>
        <taxon>Magnoliopsida</taxon>
        <taxon>eudicotyledons</taxon>
        <taxon>Gunneridae</taxon>
        <taxon>Pentapetalae</taxon>
        <taxon>rosids</taxon>
        <taxon>malvids</taxon>
        <taxon>Malvales</taxon>
        <taxon>Dipterocarpaceae</taxon>
        <taxon>Rubroshorea</taxon>
    </lineage>
</organism>
<dbReference type="AlphaFoldDB" id="A0AAV5JQ20"/>
<name>A0AAV5JQ20_9ROSI</name>
<protein>
    <submittedName>
        <fullName evidence="1">Uncharacterized protein</fullName>
    </submittedName>
</protein>
<comment type="caution">
    <text evidence="1">The sequence shown here is derived from an EMBL/GenBank/DDBJ whole genome shotgun (WGS) entry which is preliminary data.</text>
</comment>